<reference evidence="2 3" key="1">
    <citation type="submission" date="2020-08" db="EMBL/GenBank/DDBJ databases">
        <title>The Agave Microbiome: Exploring the role of microbial communities in plant adaptations to desert environments.</title>
        <authorList>
            <person name="Partida-Martinez L.P."/>
        </authorList>
    </citation>
    <scope>NUCLEOTIDE SEQUENCE [LARGE SCALE GENOMIC DNA]</scope>
    <source>
        <strain evidence="2 3">AS3.12</strain>
    </source>
</reference>
<feature type="compositionally biased region" description="Polar residues" evidence="1">
    <location>
        <begin position="42"/>
        <end position="60"/>
    </location>
</feature>
<organism evidence="2 3">
    <name type="scientific">Rhizobium soli</name>
    <dbReference type="NCBI Taxonomy" id="424798"/>
    <lineage>
        <taxon>Bacteria</taxon>
        <taxon>Pseudomonadati</taxon>
        <taxon>Pseudomonadota</taxon>
        <taxon>Alphaproteobacteria</taxon>
        <taxon>Hyphomicrobiales</taxon>
        <taxon>Rhizobiaceae</taxon>
        <taxon>Rhizobium/Agrobacterium group</taxon>
        <taxon>Rhizobium</taxon>
    </lineage>
</organism>
<protein>
    <submittedName>
        <fullName evidence="2">ElaB/YqjD/DUF883 family membrane-anchored ribosome-binding protein</fullName>
    </submittedName>
</protein>
<accession>A0A7X0MV52</accession>
<comment type="caution">
    <text evidence="2">The sequence shown here is derived from an EMBL/GenBank/DDBJ whole genome shotgun (WGS) entry which is preliminary data.</text>
</comment>
<name>A0A7X0MV52_9HYPH</name>
<sequence length="146" mass="15489">MADHSQSPAAASLLREQAAQRARTPDEVLQQGLEETFPGSDPVSSSSTATGFGGPSTSSDEPLVDEALASVHDRDNSATAKARDTLTALRAELESLKDRAVEPATYREYANEPRLIVDDIKRGIQRSPIGAVGLAAAIGFLWGITR</sequence>
<proteinExistence type="predicted"/>
<gene>
    <name evidence="2" type="ORF">F4695_003464</name>
</gene>
<evidence type="ECO:0000256" key="1">
    <source>
        <dbReference type="SAM" id="MobiDB-lite"/>
    </source>
</evidence>
<keyword evidence="3" id="KW-1185">Reference proteome</keyword>
<evidence type="ECO:0000313" key="3">
    <source>
        <dbReference type="Proteomes" id="UP000585437"/>
    </source>
</evidence>
<dbReference type="EMBL" id="JACHBU010000007">
    <property type="protein sequence ID" value="MBB6510078.1"/>
    <property type="molecule type" value="Genomic_DNA"/>
</dbReference>
<feature type="region of interest" description="Disordered" evidence="1">
    <location>
        <begin position="1"/>
        <end position="64"/>
    </location>
</feature>
<dbReference type="Proteomes" id="UP000585437">
    <property type="component" value="Unassembled WGS sequence"/>
</dbReference>
<evidence type="ECO:0000313" key="2">
    <source>
        <dbReference type="EMBL" id="MBB6510078.1"/>
    </source>
</evidence>
<dbReference type="AlphaFoldDB" id="A0A7X0MV52"/>
<dbReference type="RefSeq" id="WP_062459686.1">
    <property type="nucleotide sequence ID" value="NZ_JACHBU010000007.1"/>
</dbReference>